<dbReference type="PANTHER" id="PTHR30481:SF3">
    <property type="entry name" value="DNA ADENINE METHYLASE"/>
    <property type="match status" value="1"/>
</dbReference>
<evidence type="ECO:0000313" key="9">
    <source>
        <dbReference type="EMBL" id="SEE73463.1"/>
    </source>
</evidence>
<proteinExistence type="inferred from homology"/>
<evidence type="ECO:0000256" key="4">
    <source>
        <dbReference type="ARBA" id="ARBA00022679"/>
    </source>
</evidence>
<dbReference type="PRINTS" id="PR00505">
    <property type="entry name" value="D12N6MTFRASE"/>
</dbReference>
<feature type="binding site" evidence="7">
    <location>
        <position position="90"/>
    </location>
    <ligand>
        <name>S-adenosyl-L-methionine</name>
        <dbReference type="ChEBI" id="CHEBI:59789"/>
    </ligand>
</feature>
<evidence type="ECO:0000256" key="2">
    <source>
        <dbReference type="ARBA" id="ARBA00011900"/>
    </source>
</evidence>
<dbReference type="Proteomes" id="UP000242849">
    <property type="component" value="Unassembled WGS sequence"/>
</dbReference>
<reference evidence="10" key="1">
    <citation type="submission" date="2016-10" db="EMBL/GenBank/DDBJ databases">
        <authorList>
            <person name="Varghese N."/>
            <person name="Submissions S."/>
        </authorList>
    </citation>
    <scope>NUCLEOTIDE SEQUENCE [LARGE SCALE GENOMIC DNA]</scope>
    <source>
        <strain evidence="10">DSM 12111</strain>
    </source>
</reference>
<keyword evidence="10" id="KW-1185">Reference proteome</keyword>
<dbReference type="Gene3D" id="3.40.50.150">
    <property type="entry name" value="Vaccinia Virus protein VP39"/>
    <property type="match status" value="1"/>
</dbReference>
<dbReference type="InterPro" id="IPR029063">
    <property type="entry name" value="SAM-dependent_MTases_sf"/>
</dbReference>
<dbReference type="PANTHER" id="PTHR30481">
    <property type="entry name" value="DNA ADENINE METHYLASE"/>
    <property type="match status" value="1"/>
</dbReference>
<dbReference type="PROSITE" id="PS00092">
    <property type="entry name" value="N6_MTASE"/>
    <property type="match status" value="1"/>
</dbReference>
<evidence type="ECO:0000313" key="10">
    <source>
        <dbReference type="Proteomes" id="UP000242849"/>
    </source>
</evidence>
<evidence type="ECO:0000256" key="6">
    <source>
        <dbReference type="ARBA" id="ARBA00047942"/>
    </source>
</evidence>
<dbReference type="GO" id="GO:1904047">
    <property type="term" value="F:S-adenosyl-L-methionine binding"/>
    <property type="evidence" value="ECO:0007669"/>
    <property type="project" value="TreeGrafter"/>
</dbReference>
<dbReference type="InterPro" id="IPR012263">
    <property type="entry name" value="M_m6A_EcoRV"/>
</dbReference>
<evidence type="ECO:0000256" key="7">
    <source>
        <dbReference type="PIRSR" id="PIRSR000398-1"/>
    </source>
</evidence>
<dbReference type="InterPro" id="IPR023095">
    <property type="entry name" value="Ade_MeTrfase_dom_2"/>
</dbReference>
<dbReference type="GO" id="GO:0009007">
    <property type="term" value="F:site-specific DNA-methyltransferase (adenine-specific) activity"/>
    <property type="evidence" value="ECO:0007669"/>
    <property type="project" value="UniProtKB-UniRule"/>
</dbReference>
<dbReference type="RefSeq" id="WP_244161296.1">
    <property type="nucleotide sequence ID" value="NZ_FNSC01000002.1"/>
</dbReference>
<dbReference type="EC" id="2.1.1.72" evidence="2 8"/>
<dbReference type="PIRSF" id="PIRSF000398">
    <property type="entry name" value="M_m6A_EcoRV"/>
    <property type="match status" value="1"/>
</dbReference>
<comment type="similarity">
    <text evidence="1 8">Belongs to the N(4)/N(6)-methyltransferase family.</text>
</comment>
<dbReference type="InterPro" id="IPR002052">
    <property type="entry name" value="DNA_methylase_N6_adenine_CS"/>
</dbReference>
<evidence type="ECO:0000256" key="3">
    <source>
        <dbReference type="ARBA" id="ARBA00022603"/>
    </source>
</evidence>
<dbReference type="GO" id="GO:0009307">
    <property type="term" value="P:DNA restriction-modification system"/>
    <property type="evidence" value="ECO:0007669"/>
    <property type="project" value="InterPro"/>
</dbReference>
<dbReference type="Gene3D" id="1.10.1020.10">
    <property type="entry name" value="Adenine-specific Methyltransferase, Domain 2"/>
    <property type="match status" value="1"/>
</dbReference>
<sequence length="313" mass="35509">MRIFCQNQEVFFRPSLTNDVFDSFQGGAVKLNGGVKPFKTQLLKWIGNKQKQAQDIISYFPRDYGTYYEPFVGSGGVLGTLAPHKAVASDIFPPLVEIWTALCNEPAELKRWYAERYARMMAIGKVTAYQELLTSYNQRPNGADFVFLLRSCYGGVVRFRKKDGYMSTPCGAHDPIAPEKFSARVDIWHERTKNTTFLLSDFDQIMDRATEGDLIYCDPPYVDSQAILYGAQNFSLTRLLDRIELCKSRGVYVALSIDGTKFSGEKLCEVAVPQGLFEREVFINVGRSMLRRFQMDGATLEGHVVTDRLLLTY</sequence>
<evidence type="ECO:0000256" key="1">
    <source>
        <dbReference type="ARBA" id="ARBA00006594"/>
    </source>
</evidence>
<dbReference type="STRING" id="53406.SAMN05421553_4936"/>
<feature type="binding site" evidence="7">
    <location>
        <position position="49"/>
    </location>
    <ligand>
        <name>S-adenosyl-L-methionine</name>
        <dbReference type="ChEBI" id="CHEBI:59789"/>
    </ligand>
</feature>
<dbReference type="SUPFAM" id="SSF53335">
    <property type="entry name" value="S-adenosyl-L-methionine-dependent methyltransferases"/>
    <property type="match status" value="1"/>
</dbReference>
<keyword evidence="4 8" id="KW-0808">Transferase</keyword>
<dbReference type="AlphaFoldDB" id="A0A1H5L8W8"/>
<evidence type="ECO:0000256" key="5">
    <source>
        <dbReference type="ARBA" id="ARBA00022691"/>
    </source>
</evidence>
<accession>A0A1H5L8W8</accession>
<dbReference type="EMBL" id="FNSC01000002">
    <property type="protein sequence ID" value="SEE73463.1"/>
    <property type="molecule type" value="Genomic_DNA"/>
</dbReference>
<comment type="catalytic activity">
    <reaction evidence="6 8">
        <text>a 2'-deoxyadenosine in DNA + S-adenosyl-L-methionine = an N(6)-methyl-2'-deoxyadenosine in DNA + S-adenosyl-L-homocysteine + H(+)</text>
        <dbReference type="Rhea" id="RHEA:15197"/>
        <dbReference type="Rhea" id="RHEA-COMP:12418"/>
        <dbReference type="Rhea" id="RHEA-COMP:12419"/>
        <dbReference type="ChEBI" id="CHEBI:15378"/>
        <dbReference type="ChEBI" id="CHEBI:57856"/>
        <dbReference type="ChEBI" id="CHEBI:59789"/>
        <dbReference type="ChEBI" id="CHEBI:90615"/>
        <dbReference type="ChEBI" id="CHEBI:90616"/>
        <dbReference type="EC" id="2.1.1.72"/>
    </reaction>
</comment>
<keyword evidence="3 8" id="KW-0489">Methyltransferase</keyword>
<organism evidence="9 10">
    <name type="scientific">Pseudomonas anguilliseptica</name>
    <dbReference type="NCBI Taxonomy" id="53406"/>
    <lineage>
        <taxon>Bacteria</taxon>
        <taxon>Pseudomonadati</taxon>
        <taxon>Pseudomonadota</taxon>
        <taxon>Gammaproteobacteria</taxon>
        <taxon>Pseudomonadales</taxon>
        <taxon>Pseudomonadaceae</taxon>
        <taxon>Pseudomonas</taxon>
    </lineage>
</organism>
<dbReference type="GO" id="GO:0006298">
    <property type="term" value="P:mismatch repair"/>
    <property type="evidence" value="ECO:0007669"/>
    <property type="project" value="TreeGrafter"/>
</dbReference>
<gene>
    <name evidence="9" type="ORF">SAMN05421553_4936</name>
</gene>
<evidence type="ECO:0000256" key="8">
    <source>
        <dbReference type="RuleBase" id="RU361257"/>
    </source>
</evidence>
<dbReference type="InterPro" id="IPR012327">
    <property type="entry name" value="MeTrfase_D12"/>
</dbReference>
<name>A0A1H5L8W8_PSEAG</name>
<feature type="binding site" evidence="7">
    <location>
        <position position="218"/>
    </location>
    <ligand>
        <name>S-adenosyl-L-methionine</name>
        <dbReference type="ChEBI" id="CHEBI:59789"/>
    </ligand>
</feature>
<dbReference type="NCBIfam" id="TIGR00571">
    <property type="entry name" value="dam"/>
    <property type="match status" value="1"/>
</dbReference>
<protein>
    <recommendedName>
        <fullName evidence="2 8">Site-specific DNA-methyltransferase (adenine-specific)</fullName>
        <ecNumber evidence="2 8">2.1.1.72</ecNumber>
    </recommendedName>
</protein>
<dbReference type="Pfam" id="PF02086">
    <property type="entry name" value="MethyltransfD12"/>
    <property type="match status" value="1"/>
</dbReference>
<keyword evidence="5 8" id="KW-0949">S-adenosyl-L-methionine</keyword>
<dbReference type="GO" id="GO:0032259">
    <property type="term" value="P:methylation"/>
    <property type="evidence" value="ECO:0007669"/>
    <property type="project" value="UniProtKB-KW"/>
</dbReference>
<dbReference type="GO" id="GO:0043565">
    <property type="term" value="F:sequence-specific DNA binding"/>
    <property type="evidence" value="ECO:0007669"/>
    <property type="project" value="TreeGrafter"/>
</dbReference>
<feature type="binding site" evidence="7">
    <location>
        <position position="45"/>
    </location>
    <ligand>
        <name>S-adenosyl-L-methionine</name>
        <dbReference type="ChEBI" id="CHEBI:59789"/>
    </ligand>
</feature>